<keyword evidence="3" id="KW-1185">Reference proteome</keyword>
<evidence type="ECO:0000313" key="3">
    <source>
        <dbReference type="Proteomes" id="UP000014760"/>
    </source>
</evidence>
<dbReference type="EMBL" id="KB296524">
    <property type="protein sequence ID" value="ELU11660.1"/>
    <property type="molecule type" value="Genomic_DNA"/>
</dbReference>
<name>R7V7C5_CAPTE</name>
<accession>R7V7C5</accession>
<dbReference type="HOGENOM" id="CLU_960568_0_0_1"/>
<dbReference type="EnsemblMetazoa" id="CapteT209007">
    <property type="protein sequence ID" value="CapteP209007"/>
    <property type="gene ID" value="CapteG209007"/>
</dbReference>
<reference evidence="2" key="3">
    <citation type="submission" date="2015-06" db="UniProtKB">
        <authorList>
            <consortium name="EnsemblMetazoa"/>
        </authorList>
    </citation>
    <scope>IDENTIFICATION</scope>
</reference>
<proteinExistence type="predicted"/>
<evidence type="ECO:0000313" key="2">
    <source>
        <dbReference type="EnsemblMetazoa" id="CapteP209007"/>
    </source>
</evidence>
<protein>
    <submittedName>
        <fullName evidence="1 2">Uncharacterized protein</fullName>
    </submittedName>
</protein>
<sequence>MRTISKCPYKKVRRLQVPTDSRSAKPFAEDLNVWENLLKNLQNPTVWCRLINHGEPKGLHHCATIRERSAVCRTRCARQPQRTWSRTKLDNSFENFQKKTAAGETEAACCSKTHTVVGIGERDTVIKSCKPLKQLFVYGVHSVCDADALKDFMDKQGVRPKQATYIVFQKQHGCVHHFESQSRKRTSKKYAKPNSGPAVSGAGNCRPSECVCEDHRRLIEQYYSDVMSAMITASKECIPSRSKKSSWVVYVCHKFAVHAGRSTVQPCARPVEAFSDRVMARLRLLQPSLS</sequence>
<dbReference type="AlphaFoldDB" id="R7V7C5"/>
<evidence type="ECO:0000313" key="1">
    <source>
        <dbReference type="EMBL" id="ELU11660.1"/>
    </source>
</evidence>
<dbReference type="OrthoDB" id="6111954at2759"/>
<reference evidence="1 3" key="2">
    <citation type="journal article" date="2013" name="Nature">
        <title>Insights into bilaterian evolution from three spiralian genomes.</title>
        <authorList>
            <person name="Simakov O."/>
            <person name="Marletaz F."/>
            <person name="Cho S.J."/>
            <person name="Edsinger-Gonzales E."/>
            <person name="Havlak P."/>
            <person name="Hellsten U."/>
            <person name="Kuo D.H."/>
            <person name="Larsson T."/>
            <person name="Lv J."/>
            <person name="Arendt D."/>
            <person name="Savage R."/>
            <person name="Osoegawa K."/>
            <person name="de Jong P."/>
            <person name="Grimwood J."/>
            <person name="Chapman J.A."/>
            <person name="Shapiro H."/>
            <person name="Aerts A."/>
            <person name="Otillar R.P."/>
            <person name="Terry A.Y."/>
            <person name="Boore J.L."/>
            <person name="Grigoriev I.V."/>
            <person name="Lindberg D.R."/>
            <person name="Seaver E.C."/>
            <person name="Weisblat D.A."/>
            <person name="Putnam N.H."/>
            <person name="Rokhsar D.S."/>
        </authorList>
    </citation>
    <scope>NUCLEOTIDE SEQUENCE</scope>
    <source>
        <strain evidence="1 3">I ESC-2004</strain>
    </source>
</reference>
<gene>
    <name evidence="1" type="ORF">CAPTEDRAFT_209007</name>
</gene>
<organism evidence="1">
    <name type="scientific">Capitella teleta</name>
    <name type="common">Polychaete worm</name>
    <dbReference type="NCBI Taxonomy" id="283909"/>
    <lineage>
        <taxon>Eukaryota</taxon>
        <taxon>Metazoa</taxon>
        <taxon>Spiralia</taxon>
        <taxon>Lophotrochozoa</taxon>
        <taxon>Annelida</taxon>
        <taxon>Polychaeta</taxon>
        <taxon>Sedentaria</taxon>
        <taxon>Scolecida</taxon>
        <taxon>Capitellidae</taxon>
        <taxon>Capitella</taxon>
    </lineage>
</organism>
<dbReference type="EMBL" id="AMQN01005671">
    <property type="status" value="NOT_ANNOTATED_CDS"/>
    <property type="molecule type" value="Genomic_DNA"/>
</dbReference>
<reference evidence="3" key="1">
    <citation type="submission" date="2012-12" db="EMBL/GenBank/DDBJ databases">
        <authorList>
            <person name="Hellsten U."/>
            <person name="Grimwood J."/>
            <person name="Chapman J.A."/>
            <person name="Shapiro H."/>
            <person name="Aerts A."/>
            <person name="Otillar R.P."/>
            <person name="Terry A.Y."/>
            <person name="Boore J.L."/>
            <person name="Simakov O."/>
            <person name="Marletaz F."/>
            <person name="Cho S.-J."/>
            <person name="Edsinger-Gonzales E."/>
            <person name="Havlak P."/>
            <person name="Kuo D.-H."/>
            <person name="Larsson T."/>
            <person name="Lv J."/>
            <person name="Arendt D."/>
            <person name="Savage R."/>
            <person name="Osoegawa K."/>
            <person name="de Jong P."/>
            <person name="Lindberg D.R."/>
            <person name="Seaver E.C."/>
            <person name="Weisblat D.A."/>
            <person name="Putnam N.H."/>
            <person name="Grigoriev I.V."/>
            <person name="Rokhsar D.S."/>
        </authorList>
    </citation>
    <scope>NUCLEOTIDE SEQUENCE</scope>
    <source>
        <strain evidence="3">I ESC-2004</strain>
    </source>
</reference>
<dbReference type="Proteomes" id="UP000014760">
    <property type="component" value="Unassembled WGS sequence"/>
</dbReference>